<dbReference type="AlphaFoldDB" id="A0A1I7XP15"/>
<evidence type="ECO:0000313" key="2">
    <source>
        <dbReference type="WBParaSite" id="Hba_19527"/>
    </source>
</evidence>
<sequence>MSMPRSILKELCDYVQLFIFILCLKKSFSPFLFY</sequence>
<reference evidence="2" key="1">
    <citation type="submission" date="2016-11" db="UniProtKB">
        <authorList>
            <consortium name="WormBaseParasite"/>
        </authorList>
    </citation>
    <scope>IDENTIFICATION</scope>
</reference>
<dbReference type="WBParaSite" id="Hba_19527">
    <property type="protein sequence ID" value="Hba_19527"/>
    <property type="gene ID" value="Hba_19527"/>
</dbReference>
<keyword evidence="1" id="KW-1185">Reference proteome</keyword>
<proteinExistence type="predicted"/>
<organism evidence="1 2">
    <name type="scientific">Heterorhabditis bacteriophora</name>
    <name type="common">Entomopathogenic nematode worm</name>
    <dbReference type="NCBI Taxonomy" id="37862"/>
    <lineage>
        <taxon>Eukaryota</taxon>
        <taxon>Metazoa</taxon>
        <taxon>Ecdysozoa</taxon>
        <taxon>Nematoda</taxon>
        <taxon>Chromadorea</taxon>
        <taxon>Rhabditida</taxon>
        <taxon>Rhabditina</taxon>
        <taxon>Rhabditomorpha</taxon>
        <taxon>Strongyloidea</taxon>
        <taxon>Heterorhabditidae</taxon>
        <taxon>Heterorhabditis</taxon>
    </lineage>
</organism>
<dbReference type="Proteomes" id="UP000095283">
    <property type="component" value="Unplaced"/>
</dbReference>
<accession>A0A1I7XP15</accession>
<evidence type="ECO:0000313" key="1">
    <source>
        <dbReference type="Proteomes" id="UP000095283"/>
    </source>
</evidence>
<protein>
    <submittedName>
        <fullName evidence="2">Uncharacterized protein</fullName>
    </submittedName>
</protein>
<name>A0A1I7XP15_HETBA</name>